<dbReference type="Proteomes" id="UP001159428">
    <property type="component" value="Unassembled WGS sequence"/>
</dbReference>
<feature type="transmembrane region" description="Helical" evidence="9">
    <location>
        <begin position="244"/>
        <end position="263"/>
    </location>
</feature>
<dbReference type="PANTHER" id="PTHR24249">
    <property type="entry name" value="HISTAMINE RECEPTOR-RELATED G-PROTEIN COUPLED RECEPTOR"/>
    <property type="match status" value="1"/>
</dbReference>
<name>A0AAU9W0P5_9CNID</name>
<evidence type="ECO:0000256" key="5">
    <source>
        <dbReference type="ARBA" id="ARBA00023040"/>
    </source>
</evidence>
<dbReference type="GO" id="GO:0004930">
    <property type="term" value="F:G protein-coupled receptor activity"/>
    <property type="evidence" value="ECO:0007669"/>
    <property type="project" value="UniProtKB-KW"/>
</dbReference>
<feature type="transmembrane region" description="Helical" evidence="9">
    <location>
        <begin position="530"/>
        <end position="555"/>
    </location>
</feature>
<evidence type="ECO:0000256" key="9">
    <source>
        <dbReference type="SAM" id="Phobius"/>
    </source>
</evidence>
<keyword evidence="12" id="KW-1185">Reference proteome</keyword>
<feature type="transmembrane region" description="Helical" evidence="9">
    <location>
        <begin position="371"/>
        <end position="391"/>
    </location>
</feature>
<dbReference type="PRINTS" id="PR00237">
    <property type="entry name" value="GPCRRHODOPSN"/>
</dbReference>
<dbReference type="PANTHER" id="PTHR24249:SF372">
    <property type="entry name" value="G-PROTEIN COUPLED RECEPTORS FAMILY 1 PROFILE DOMAIN-CONTAINING PROTEIN"/>
    <property type="match status" value="1"/>
</dbReference>
<proteinExistence type="predicted"/>
<dbReference type="GO" id="GO:0005886">
    <property type="term" value="C:plasma membrane"/>
    <property type="evidence" value="ECO:0007669"/>
    <property type="project" value="UniProtKB-SubCell"/>
</dbReference>
<comment type="caution">
    <text evidence="11">The sequence shown here is derived from an EMBL/GenBank/DDBJ whole genome shotgun (WGS) entry which is preliminary data.</text>
</comment>
<keyword evidence="4 9" id="KW-1133">Transmembrane helix</keyword>
<dbReference type="InterPro" id="IPR017452">
    <property type="entry name" value="GPCR_Rhodpsn_7TM"/>
</dbReference>
<evidence type="ECO:0000313" key="12">
    <source>
        <dbReference type="Proteomes" id="UP001159428"/>
    </source>
</evidence>
<keyword evidence="8" id="KW-0807">Transducer</keyword>
<feature type="transmembrane region" description="Helical" evidence="9">
    <location>
        <begin position="40"/>
        <end position="62"/>
    </location>
</feature>
<feature type="transmembrane region" description="Helical" evidence="9">
    <location>
        <begin position="461"/>
        <end position="479"/>
    </location>
</feature>
<feature type="transmembrane region" description="Helical" evidence="9">
    <location>
        <begin position="403"/>
        <end position="426"/>
    </location>
</feature>
<feature type="transmembrane region" description="Helical" evidence="9">
    <location>
        <begin position="329"/>
        <end position="350"/>
    </location>
</feature>
<keyword evidence="5" id="KW-0297">G-protein coupled receptor</keyword>
<dbReference type="EMBL" id="CALNXJ010000007">
    <property type="protein sequence ID" value="CAH3044307.1"/>
    <property type="molecule type" value="Genomic_DNA"/>
</dbReference>
<dbReference type="SUPFAM" id="SSF81321">
    <property type="entry name" value="Family A G protein-coupled receptor-like"/>
    <property type="match status" value="3"/>
</dbReference>
<feature type="domain" description="G-protein coupled receptors family 1 profile" evidence="10">
    <location>
        <begin position="19"/>
        <end position="260"/>
    </location>
</feature>
<dbReference type="InterPro" id="IPR050569">
    <property type="entry name" value="TAAR"/>
</dbReference>
<sequence length="637" mass="72398">MKAWFWILGWSLSILTITGNGFIIFLVWCKRQLRTKTNAFIVSLAVADFCVGMSAVPLMFACEAVTACSDSPIFRAVKASKFLFPYASVTNLCILVLDRYIAVVKPLKYLTFMSRRRVIQMVSVSWAIPFALGIGSALSSVGFKSFASTMFTCVLLLLEFLPSLILIFCFVSMLQVVFKHNRAARVLAKQLRFNHQVFFKTQEKSAILMMGIVISLFLVCYGVFLRCSLIYVFDVQSLCNDTDYKIPILVLNSAINPFAYSFFKRDINKEVKGRISTKLILKRQLRTKTNVFIVSLAIADVCVGITAVNSRFVCEMVNGCESSTSIEHISWAIRGFFIYVSVTNLCSLVVDRYIALVKPLRYLTFMTRRRVVQMVFSSWAIPTTLVAVIIIEKLVFKVNSILFYPFICLLMILEFFPGVILIFCYVSMLKVVIKHTRGARSLAKQLSFNHRIFFKTQEKSAVIMMGIVISLFLVCYGIYLRCSLVFLLNNNESCYDDEYKIPVLVLNSAINPLAYSFFKRDINKEVKRRLSWFWILGWSLSILTTTGNGFIIFLVCNKRQLRTKTNAFIVSLAVADFCVGMSAVPSRFACEALDMCNDPFISRTVWISRNLFAFASVTNLCSLVLDHYIAVTKQYNT</sequence>
<feature type="transmembrane region" description="Helical" evidence="9">
    <location>
        <begin position="122"/>
        <end position="143"/>
    </location>
</feature>
<feature type="transmembrane region" description="Helical" evidence="9">
    <location>
        <begin position="291"/>
        <end position="309"/>
    </location>
</feature>
<evidence type="ECO:0000259" key="10">
    <source>
        <dbReference type="PROSITE" id="PS50262"/>
    </source>
</evidence>
<comment type="subcellular location">
    <subcellularLocation>
        <location evidence="1">Cell membrane</location>
        <topology evidence="1">Multi-pass membrane protein</topology>
    </subcellularLocation>
</comment>
<keyword evidence="6 9" id="KW-0472">Membrane</keyword>
<accession>A0AAU9W0P5</accession>
<reference evidence="11 12" key="1">
    <citation type="submission" date="2022-05" db="EMBL/GenBank/DDBJ databases">
        <authorList>
            <consortium name="Genoscope - CEA"/>
            <person name="William W."/>
        </authorList>
    </citation>
    <scope>NUCLEOTIDE SEQUENCE [LARGE SCALE GENOMIC DNA]</scope>
</reference>
<evidence type="ECO:0000256" key="6">
    <source>
        <dbReference type="ARBA" id="ARBA00023136"/>
    </source>
</evidence>
<dbReference type="InterPro" id="IPR000276">
    <property type="entry name" value="GPCR_Rhodpsn"/>
</dbReference>
<feature type="transmembrane region" description="Helical" evidence="9">
    <location>
        <begin position="6"/>
        <end position="28"/>
    </location>
</feature>
<dbReference type="Gene3D" id="1.20.1070.10">
    <property type="entry name" value="Rhodopsin 7-helix transmembrane proteins"/>
    <property type="match status" value="3"/>
</dbReference>
<evidence type="ECO:0000313" key="11">
    <source>
        <dbReference type="EMBL" id="CAH3044307.1"/>
    </source>
</evidence>
<dbReference type="PROSITE" id="PS50262">
    <property type="entry name" value="G_PROTEIN_RECEP_F1_2"/>
    <property type="match status" value="3"/>
</dbReference>
<feature type="transmembrane region" description="Helical" evidence="9">
    <location>
        <begin position="567"/>
        <end position="590"/>
    </location>
</feature>
<evidence type="ECO:0000256" key="4">
    <source>
        <dbReference type="ARBA" id="ARBA00022989"/>
    </source>
</evidence>
<keyword evidence="2" id="KW-1003">Cell membrane</keyword>
<feature type="domain" description="G-protein coupled receptors family 1 profile" evidence="10">
    <location>
        <begin position="547"/>
        <end position="637"/>
    </location>
</feature>
<dbReference type="CDD" id="cd00637">
    <property type="entry name" value="7tm_classA_rhodopsin-like"/>
    <property type="match status" value="1"/>
</dbReference>
<evidence type="ECO:0000256" key="8">
    <source>
        <dbReference type="ARBA" id="ARBA00023224"/>
    </source>
</evidence>
<feature type="transmembrane region" description="Helical" evidence="9">
    <location>
        <begin position="82"/>
        <end position="101"/>
    </location>
</feature>
<dbReference type="Pfam" id="PF00001">
    <property type="entry name" value="7tm_1"/>
    <property type="match status" value="3"/>
</dbReference>
<feature type="transmembrane region" description="Helical" evidence="9">
    <location>
        <begin position="206"/>
        <end position="232"/>
    </location>
</feature>
<keyword evidence="7" id="KW-0675">Receptor</keyword>
<evidence type="ECO:0000256" key="1">
    <source>
        <dbReference type="ARBA" id="ARBA00004651"/>
    </source>
</evidence>
<evidence type="ECO:0000256" key="7">
    <source>
        <dbReference type="ARBA" id="ARBA00023170"/>
    </source>
</evidence>
<feature type="domain" description="G-protein coupled receptors family 1 profile" evidence="10">
    <location>
        <begin position="271"/>
        <end position="515"/>
    </location>
</feature>
<organism evidence="11 12">
    <name type="scientific">Pocillopora meandrina</name>
    <dbReference type="NCBI Taxonomy" id="46732"/>
    <lineage>
        <taxon>Eukaryota</taxon>
        <taxon>Metazoa</taxon>
        <taxon>Cnidaria</taxon>
        <taxon>Anthozoa</taxon>
        <taxon>Hexacorallia</taxon>
        <taxon>Scleractinia</taxon>
        <taxon>Astrocoeniina</taxon>
        <taxon>Pocilloporidae</taxon>
        <taxon>Pocillopora</taxon>
    </lineage>
</organism>
<evidence type="ECO:0000256" key="2">
    <source>
        <dbReference type="ARBA" id="ARBA00022475"/>
    </source>
</evidence>
<feature type="transmembrane region" description="Helical" evidence="9">
    <location>
        <begin position="611"/>
        <end position="631"/>
    </location>
</feature>
<feature type="transmembrane region" description="Helical" evidence="9">
    <location>
        <begin position="149"/>
        <end position="178"/>
    </location>
</feature>
<protein>
    <recommendedName>
        <fullName evidence="10">G-protein coupled receptors family 1 profile domain-containing protein</fullName>
    </recommendedName>
</protein>
<keyword evidence="3 9" id="KW-0812">Transmembrane</keyword>
<evidence type="ECO:0000256" key="3">
    <source>
        <dbReference type="ARBA" id="ARBA00022692"/>
    </source>
</evidence>
<dbReference type="AlphaFoldDB" id="A0AAU9W0P5"/>
<gene>
    <name evidence="11" type="ORF">PMEA_00031101</name>
</gene>